<dbReference type="InterPro" id="IPR011059">
    <property type="entry name" value="Metal-dep_hydrolase_composite"/>
</dbReference>
<name>A0AB38FXV9_9ENTR</name>
<dbReference type="EC" id="3.5.1.91" evidence="3"/>
<dbReference type="PANTHER" id="PTHR22642:SF2">
    <property type="entry name" value="PROTEIN LONG AFTER FAR-RED 3"/>
    <property type="match status" value="1"/>
</dbReference>
<dbReference type="InterPro" id="IPR032466">
    <property type="entry name" value="Metal_Hydrolase"/>
</dbReference>
<dbReference type="SUPFAM" id="SSF51556">
    <property type="entry name" value="Metallo-dependent hydrolases"/>
    <property type="match status" value="1"/>
</dbReference>
<feature type="signal peptide" evidence="1">
    <location>
        <begin position="1"/>
        <end position="21"/>
    </location>
</feature>
<evidence type="ECO:0000259" key="2">
    <source>
        <dbReference type="Pfam" id="PF07969"/>
    </source>
</evidence>
<feature type="domain" description="Amidohydrolase 3" evidence="2">
    <location>
        <begin position="73"/>
        <end position="579"/>
    </location>
</feature>
<keyword evidence="1" id="KW-0732">Signal</keyword>
<dbReference type="GO" id="GO:0016810">
    <property type="term" value="F:hydrolase activity, acting on carbon-nitrogen (but not peptide) bonds"/>
    <property type="evidence" value="ECO:0007669"/>
    <property type="project" value="InterPro"/>
</dbReference>
<dbReference type="CDD" id="cd01300">
    <property type="entry name" value="YtcJ_like"/>
    <property type="match status" value="1"/>
</dbReference>
<dbReference type="InterPro" id="IPR033932">
    <property type="entry name" value="YtcJ-like"/>
</dbReference>
<dbReference type="AlphaFoldDB" id="A0AB38FXV9"/>
<dbReference type="InterPro" id="IPR013108">
    <property type="entry name" value="Amidohydro_3"/>
</dbReference>
<keyword evidence="3" id="KW-0378">Hydrolase</keyword>
<dbReference type="Pfam" id="PF07969">
    <property type="entry name" value="Amidohydro_3"/>
    <property type="match status" value="1"/>
</dbReference>
<evidence type="ECO:0000256" key="1">
    <source>
        <dbReference type="SAM" id="SignalP"/>
    </source>
</evidence>
<dbReference type="SUPFAM" id="SSF51338">
    <property type="entry name" value="Composite domain of metallo-dependent hydrolases"/>
    <property type="match status" value="1"/>
</dbReference>
<protein>
    <submittedName>
        <fullName evidence="3">N-substituted formamide deformylase</fullName>
        <ecNumber evidence="3">3.5.1.91</ecNumber>
    </submittedName>
</protein>
<proteinExistence type="predicted"/>
<reference evidence="3 4" key="1">
    <citation type="submission" date="2018-06" db="EMBL/GenBank/DDBJ databases">
        <authorList>
            <consortium name="Pathogen Informatics"/>
            <person name="Doyle S."/>
        </authorList>
    </citation>
    <scope>NUCLEOTIDE SEQUENCE [LARGE SCALE GENOMIC DNA]</scope>
    <source>
        <strain evidence="3 4">NCTC11967</strain>
    </source>
</reference>
<dbReference type="Gene3D" id="3.10.310.70">
    <property type="match status" value="1"/>
</dbReference>
<dbReference type="PANTHER" id="PTHR22642">
    <property type="entry name" value="IMIDAZOLONEPROPIONASE"/>
    <property type="match status" value="1"/>
</dbReference>
<dbReference type="Gene3D" id="2.30.40.10">
    <property type="entry name" value="Urease, subunit C, domain 1"/>
    <property type="match status" value="1"/>
</dbReference>
<gene>
    <name evidence="3" type="primary">nfdA_3</name>
    <name evidence="3" type="ORF">NCTC11967_03243</name>
</gene>
<organism evidence="3 4">
    <name type="scientific">Yokenella regensburgei</name>
    <dbReference type="NCBI Taxonomy" id="158877"/>
    <lineage>
        <taxon>Bacteria</taxon>
        <taxon>Pseudomonadati</taxon>
        <taxon>Pseudomonadota</taxon>
        <taxon>Gammaproteobacteria</taxon>
        <taxon>Enterobacterales</taxon>
        <taxon>Enterobacteriaceae</taxon>
        <taxon>Yokenella</taxon>
    </lineage>
</organism>
<evidence type="ECO:0000313" key="3">
    <source>
        <dbReference type="EMBL" id="SQA64147.1"/>
    </source>
</evidence>
<accession>A0AB38FXV9</accession>
<feature type="chain" id="PRO_5044249118" evidence="1">
    <location>
        <begin position="22"/>
        <end position="582"/>
    </location>
</feature>
<sequence>MKFSMIFLACTLAASSAIAQAGSQQTLFYGGHIYSADPENLHPEAIGIEGDKIVAVGRYQDVLKQMGATARRVDLQGKFLMPGFIDSHAHVADGGFQTITVEFPPALKEAQAIKTFVAKNESNPRRDLHGIQFYSNVSLDYWDNIPLLNRVFNAPEYQDVPVVLAGSDAHTGWVNQAMLRKANLTPQTIVTADSSIKANVGFTGDGKLNGFVSEGAWDRVLSAIPPVDNEKIAQSIVAGAKEMNRYGITAWMEPLSNLRPLAPSFDAHPGPGDEGLLPAYSELAKRGELTAHVTGLALVNIDASPAVIDDVVALRAKYAGIPNIVLSGIKIFQDGVIEYPSQTAKLSQPYLNRPGYSGNNSLDKVKFCSLVAKADAAKLIAHFHAIGDRAVEESLDAVACARKQNGDSQVMHSITHLEIVSPQSLPRFQQLNVAASMQLLWAGKDSATTTLLEGKVPTPLLQHLYPAGDLFRHHALIAGASDWPVSSPNPLFAIYTAVTRMGEEGELPPDSEKISRAAMLQAYTLNAAKVIGRDKETGSLSVGKSADMVLFDRNLEKVSIEKLRDAPVLWTMFAGKEVYSGM</sequence>
<evidence type="ECO:0000313" key="4">
    <source>
        <dbReference type="Proteomes" id="UP000251313"/>
    </source>
</evidence>
<dbReference type="RefSeq" id="WP_038253501.1">
    <property type="nucleotide sequence ID" value="NZ_UAVL01000018.1"/>
</dbReference>
<dbReference type="EMBL" id="UAVL01000018">
    <property type="protein sequence ID" value="SQA64147.1"/>
    <property type="molecule type" value="Genomic_DNA"/>
</dbReference>
<comment type="caution">
    <text evidence="3">The sequence shown here is derived from an EMBL/GenBank/DDBJ whole genome shotgun (WGS) entry which is preliminary data.</text>
</comment>
<dbReference type="Gene3D" id="3.20.20.140">
    <property type="entry name" value="Metal-dependent hydrolases"/>
    <property type="match status" value="1"/>
</dbReference>
<dbReference type="Proteomes" id="UP000251313">
    <property type="component" value="Unassembled WGS sequence"/>
</dbReference>